<evidence type="ECO:0000313" key="2">
    <source>
        <dbReference type="Proteomes" id="UP000680348"/>
    </source>
</evidence>
<dbReference type="InterPro" id="IPR003207">
    <property type="entry name" value="Ppandiol/glycerol_DeHydtase_su"/>
</dbReference>
<dbReference type="Gene3D" id="1.10.1510.20">
    <property type="entry name" value="Propanediol/glycerol dehydratase, small subunit"/>
    <property type="match status" value="1"/>
</dbReference>
<dbReference type="RefSeq" id="WP_188257058.1">
    <property type="nucleotide sequence ID" value="NZ_JABVCF010000014.1"/>
</dbReference>
<keyword evidence="2" id="KW-1185">Reference proteome</keyword>
<dbReference type="Pfam" id="PF02287">
    <property type="entry name" value="Dehydratase_SU"/>
    <property type="match status" value="1"/>
</dbReference>
<evidence type="ECO:0000313" key="1">
    <source>
        <dbReference type="EMBL" id="MBS3651500.1"/>
    </source>
</evidence>
<protein>
    <submittedName>
        <fullName evidence="1">Glycerol dehydratase</fullName>
    </submittedName>
</protein>
<dbReference type="InterPro" id="IPR036091">
    <property type="entry name" value="Prodiol/glycerol_DeHase__sf_su"/>
</dbReference>
<proteinExistence type="predicted"/>
<dbReference type="EMBL" id="JAGWCR010000014">
    <property type="protein sequence ID" value="MBS3651500.1"/>
    <property type="molecule type" value="Genomic_DNA"/>
</dbReference>
<reference evidence="1" key="1">
    <citation type="submission" date="2021-04" db="EMBL/GenBank/DDBJ databases">
        <title>Pseudaminobacter soli sp. nov., isolated from paddy soil contaminated by heavy metals.</title>
        <authorList>
            <person name="Zhang K."/>
        </authorList>
    </citation>
    <scope>NUCLEOTIDE SEQUENCE</scope>
    <source>
        <strain evidence="1">19-2017</strain>
    </source>
</reference>
<accession>A0A942IAN5</accession>
<dbReference type="Proteomes" id="UP000680348">
    <property type="component" value="Unassembled WGS sequence"/>
</dbReference>
<organism evidence="1 2">
    <name type="scientific">Pseudaminobacter soli</name>
    <name type="common">ex Zhang et al. 2022</name>
    <dbReference type="NCBI Taxonomy" id="2831468"/>
    <lineage>
        <taxon>Bacteria</taxon>
        <taxon>Pseudomonadati</taxon>
        <taxon>Pseudomonadota</taxon>
        <taxon>Alphaproteobacteria</taxon>
        <taxon>Hyphomicrobiales</taxon>
        <taxon>Phyllobacteriaceae</taxon>
        <taxon>Pseudaminobacter</taxon>
    </lineage>
</organism>
<gene>
    <name evidence="1" type="ORF">KEU06_23055</name>
</gene>
<sequence>MNSPLDLYPIAEKAPEAAVSASGMPLERLTLDAVVSGQVGPAEIRISAEVLRLQANIARAAGRDRLALNLERAAELVDVPQDIILETYEMMRPGRLTDPSLLSERAEMLRRDYGAHAIAALIEEAVAVYGRRNLFRRRY</sequence>
<dbReference type="SUPFAM" id="SSF47148">
    <property type="entry name" value="Diol dehydratase, gamma subunit"/>
    <property type="match status" value="1"/>
</dbReference>
<comment type="caution">
    <text evidence="1">The sequence shown here is derived from an EMBL/GenBank/DDBJ whole genome shotgun (WGS) entry which is preliminary data.</text>
</comment>
<dbReference type="AlphaFoldDB" id="A0A942IAN5"/>
<name>A0A942IAN5_9HYPH</name>